<name>A0AAD5CDQ3_AMBAR</name>
<keyword evidence="2" id="KW-1185">Reference proteome</keyword>
<proteinExistence type="predicted"/>
<dbReference type="EMBL" id="JAMZMK010008527">
    <property type="protein sequence ID" value="KAI7740072.1"/>
    <property type="molecule type" value="Genomic_DNA"/>
</dbReference>
<dbReference type="AlphaFoldDB" id="A0AAD5CDQ3"/>
<organism evidence="1 2">
    <name type="scientific">Ambrosia artemisiifolia</name>
    <name type="common">Common ragweed</name>
    <dbReference type="NCBI Taxonomy" id="4212"/>
    <lineage>
        <taxon>Eukaryota</taxon>
        <taxon>Viridiplantae</taxon>
        <taxon>Streptophyta</taxon>
        <taxon>Embryophyta</taxon>
        <taxon>Tracheophyta</taxon>
        <taxon>Spermatophyta</taxon>
        <taxon>Magnoliopsida</taxon>
        <taxon>eudicotyledons</taxon>
        <taxon>Gunneridae</taxon>
        <taxon>Pentapetalae</taxon>
        <taxon>asterids</taxon>
        <taxon>campanulids</taxon>
        <taxon>Asterales</taxon>
        <taxon>Asteraceae</taxon>
        <taxon>Asteroideae</taxon>
        <taxon>Heliantheae alliance</taxon>
        <taxon>Heliantheae</taxon>
        <taxon>Ambrosia</taxon>
    </lineage>
</organism>
<evidence type="ECO:0000313" key="2">
    <source>
        <dbReference type="Proteomes" id="UP001206925"/>
    </source>
</evidence>
<comment type="caution">
    <text evidence="1">The sequence shown here is derived from an EMBL/GenBank/DDBJ whole genome shotgun (WGS) entry which is preliminary data.</text>
</comment>
<dbReference type="Proteomes" id="UP001206925">
    <property type="component" value="Unassembled WGS sequence"/>
</dbReference>
<reference evidence="1" key="1">
    <citation type="submission" date="2022-06" db="EMBL/GenBank/DDBJ databases">
        <title>Uncovering the hologenomic basis of an extraordinary plant invasion.</title>
        <authorList>
            <person name="Bieker V.C."/>
            <person name="Martin M.D."/>
            <person name="Gilbert T."/>
            <person name="Hodgins K."/>
            <person name="Battlay P."/>
            <person name="Petersen B."/>
            <person name="Wilson J."/>
        </authorList>
    </citation>
    <scope>NUCLEOTIDE SEQUENCE</scope>
    <source>
        <strain evidence="1">AA19_3_7</strain>
        <tissue evidence="1">Leaf</tissue>
    </source>
</reference>
<protein>
    <submittedName>
        <fullName evidence="1">Uncharacterized protein</fullName>
    </submittedName>
</protein>
<sequence>MCHGWRFCIAAMVEMVFGYTASVTVSIGEYCFCRLSLLIQPPDRLLFAIPEKMEKVKKHRKSANHPVLQSEILNTMAGCEEGYSNGGGGKTISVCASLSDGRDSNSRRVVVEYLRGKDDTCYHEFQHHMNKIVSHNTWNSSHHNLRRRIDQVYVGGSVNGNYGKRGPTDVVEVDLKLEYWNCKVCSYGLPYV</sequence>
<accession>A0AAD5CDQ3</accession>
<evidence type="ECO:0000313" key="1">
    <source>
        <dbReference type="EMBL" id="KAI7740072.1"/>
    </source>
</evidence>
<gene>
    <name evidence="1" type="ORF">M8C21_022134</name>
</gene>